<gene>
    <name evidence="2" type="primary">galE_4</name>
    <name evidence="2" type="ORF">ELLFYP34_01396</name>
</gene>
<organism evidence="2">
    <name type="scientific">Eubacterium limosum</name>
    <dbReference type="NCBI Taxonomy" id="1736"/>
    <lineage>
        <taxon>Bacteria</taxon>
        <taxon>Bacillati</taxon>
        <taxon>Bacillota</taxon>
        <taxon>Clostridia</taxon>
        <taxon>Eubacteriales</taxon>
        <taxon>Eubacteriaceae</taxon>
        <taxon>Eubacterium</taxon>
    </lineage>
</organism>
<protein>
    <submittedName>
        <fullName evidence="2">UDP-glucose 4-epimerase</fullName>
        <ecNumber evidence="2">5.1.3.2</ecNumber>
    </submittedName>
</protein>
<name>A0A6N3HL27_EUBLI</name>
<dbReference type="InterPro" id="IPR036291">
    <property type="entry name" value="NAD(P)-bd_dom_sf"/>
</dbReference>
<dbReference type="PANTHER" id="PTHR43245:SF58">
    <property type="entry name" value="BLL5923 PROTEIN"/>
    <property type="match status" value="1"/>
</dbReference>
<dbReference type="Gene3D" id="3.40.50.720">
    <property type="entry name" value="NAD(P)-binding Rossmann-like Domain"/>
    <property type="match status" value="1"/>
</dbReference>
<reference evidence="2" key="1">
    <citation type="submission" date="2019-11" db="EMBL/GenBank/DDBJ databases">
        <authorList>
            <person name="Feng L."/>
        </authorList>
    </citation>
    <scope>NUCLEOTIDE SEQUENCE</scope>
    <source>
        <strain evidence="2">ElimosumLFYP34</strain>
    </source>
</reference>
<feature type="domain" description="NAD-dependent epimerase/dehydratase" evidence="1">
    <location>
        <begin position="4"/>
        <end position="208"/>
    </location>
</feature>
<dbReference type="Pfam" id="PF01370">
    <property type="entry name" value="Epimerase"/>
    <property type="match status" value="1"/>
</dbReference>
<keyword evidence="2" id="KW-0413">Isomerase</keyword>
<dbReference type="AlphaFoldDB" id="A0A6N3HL27"/>
<proteinExistence type="predicted"/>
<dbReference type="InterPro" id="IPR001509">
    <property type="entry name" value="Epimerase_deHydtase"/>
</dbReference>
<accession>A0A6N3HL27</accession>
<dbReference type="GO" id="GO:0003978">
    <property type="term" value="F:UDP-glucose 4-epimerase activity"/>
    <property type="evidence" value="ECO:0007669"/>
    <property type="project" value="UniProtKB-EC"/>
</dbReference>
<sequence>MKNILITGAGSFVGSSVQRHLEQFPNKYKVKSVSTKNGEWIELDFSSFYTVYHVAGLAHSDIGKVTDEIKAEYYAVNTDLAVSIAKKAKAAGVKQFIFMSSAIVYGDSAPIGQEKMITVSTPYNPTNFYSKSKVQAEKGILPLQNDSFKVVILRCPMIYGKEGKGNFPILEKLAQKILLFPKVENKRSMLYITNLAEFVRLMIENEESGIFWPCNKEWSNTSELIKMIAVCHKKKTILVPGFSWVLKLMAHLTGHVNKAFGNLAYEEHLGDYKEEYRLYTLAQSIEEIES</sequence>
<dbReference type="SUPFAM" id="SSF51735">
    <property type="entry name" value="NAD(P)-binding Rossmann-fold domains"/>
    <property type="match status" value="1"/>
</dbReference>
<dbReference type="PANTHER" id="PTHR43245">
    <property type="entry name" value="BIFUNCTIONAL POLYMYXIN RESISTANCE PROTEIN ARNA"/>
    <property type="match status" value="1"/>
</dbReference>
<dbReference type="InterPro" id="IPR050177">
    <property type="entry name" value="Lipid_A_modif_metabolic_enz"/>
</dbReference>
<dbReference type="EMBL" id="CACRTR010000023">
    <property type="protein sequence ID" value="VYU77208.1"/>
    <property type="molecule type" value="Genomic_DNA"/>
</dbReference>
<evidence type="ECO:0000313" key="2">
    <source>
        <dbReference type="EMBL" id="VYU77208.1"/>
    </source>
</evidence>
<evidence type="ECO:0000259" key="1">
    <source>
        <dbReference type="Pfam" id="PF01370"/>
    </source>
</evidence>
<dbReference type="EC" id="5.1.3.2" evidence="2"/>